<gene>
    <name evidence="2" type="ORF">E6W99_23640</name>
</gene>
<comment type="subcellular location">
    <subcellularLocation>
        <location evidence="1">Endomembrane system</location>
        <topology evidence="1">Multi-pass membrane protein</topology>
    </subcellularLocation>
</comment>
<comment type="caution">
    <text evidence="2">The sequence shown here is derived from an EMBL/GenBank/DDBJ whole genome shotgun (WGS) entry which is preliminary data.</text>
</comment>
<dbReference type="SUPFAM" id="SSF103481">
    <property type="entry name" value="Multidrug resistance efflux transporter EmrE"/>
    <property type="match status" value="1"/>
</dbReference>
<dbReference type="Proteomes" id="UP000310334">
    <property type="component" value="Unassembled WGS sequence"/>
</dbReference>
<name>A0A4S4BME1_9BACI</name>
<proteinExistence type="predicted"/>
<evidence type="ECO:0000313" key="2">
    <source>
        <dbReference type="EMBL" id="THF75423.1"/>
    </source>
</evidence>
<dbReference type="PANTHER" id="PTHR34821">
    <property type="entry name" value="INNER MEMBRANE PROTEIN YDCZ"/>
    <property type="match status" value="1"/>
</dbReference>
<dbReference type="GO" id="GO:0005886">
    <property type="term" value="C:plasma membrane"/>
    <property type="evidence" value="ECO:0007669"/>
    <property type="project" value="TreeGrafter"/>
</dbReference>
<accession>A0A4S4BME1</accession>
<dbReference type="Pfam" id="PF04657">
    <property type="entry name" value="DMT_YdcZ"/>
    <property type="match status" value="1"/>
</dbReference>
<evidence type="ECO:0000313" key="3">
    <source>
        <dbReference type="Proteomes" id="UP000310334"/>
    </source>
</evidence>
<organism evidence="2 3">
    <name type="scientific">Metabacillus sediminilitoris</name>
    <dbReference type="NCBI Taxonomy" id="2567941"/>
    <lineage>
        <taxon>Bacteria</taxon>
        <taxon>Bacillati</taxon>
        <taxon>Bacillota</taxon>
        <taxon>Bacilli</taxon>
        <taxon>Bacillales</taxon>
        <taxon>Bacillaceae</taxon>
        <taxon>Metabacillus</taxon>
    </lineage>
</organism>
<protein>
    <submittedName>
        <fullName evidence="2">DMT family transporter</fullName>
    </submittedName>
</protein>
<dbReference type="InterPro" id="IPR006750">
    <property type="entry name" value="YdcZ"/>
</dbReference>
<dbReference type="RefSeq" id="WP_136358468.1">
    <property type="nucleotide sequence ID" value="NZ_CP046266.1"/>
</dbReference>
<evidence type="ECO:0000256" key="1">
    <source>
        <dbReference type="ARBA" id="ARBA00004127"/>
    </source>
</evidence>
<dbReference type="OrthoDB" id="7864805at2"/>
<dbReference type="InterPro" id="IPR037185">
    <property type="entry name" value="EmrE-like"/>
</dbReference>
<sequence length="146" mass="15519">MTYLFILFAFIAGIVLPVQASINAQLKNYVGTPLIASAISFLVGLLALLIGTLIHGTWNLGKNLTSAPWWIWTGGLLGAFYVLATIILIPRLGAATTVACVLAGQVVVSIIIDHFGLLQVTINQISIPRLIGAVLIIVGVILVQKF</sequence>
<reference evidence="2 3" key="1">
    <citation type="submission" date="2019-04" db="EMBL/GenBank/DDBJ databases">
        <title>Bacillus sediminilitoris sp. nov., isolated from a tidal flat sediment on the East China Sea.</title>
        <authorList>
            <person name="Wei Y."/>
            <person name="Mao H."/>
            <person name="Fang J."/>
        </authorList>
    </citation>
    <scope>NUCLEOTIDE SEQUENCE [LARGE SCALE GENOMIC DNA]</scope>
    <source>
        <strain evidence="2 3">DSL-17</strain>
    </source>
</reference>
<dbReference type="EMBL" id="SSNT01000027">
    <property type="protein sequence ID" value="THF75423.1"/>
    <property type="molecule type" value="Genomic_DNA"/>
</dbReference>
<dbReference type="AlphaFoldDB" id="A0A4S4BME1"/>
<keyword evidence="3" id="KW-1185">Reference proteome</keyword>
<dbReference type="PANTHER" id="PTHR34821:SF2">
    <property type="entry name" value="INNER MEMBRANE PROTEIN YDCZ"/>
    <property type="match status" value="1"/>
</dbReference>